<dbReference type="Pfam" id="PF01242">
    <property type="entry name" value="PTPS"/>
    <property type="match status" value="1"/>
</dbReference>
<dbReference type="Gene3D" id="3.30.479.10">
    <property type="entry name" value="6-pyruvoyl tetrahydropterin synthase/QueD"/>
    <property type="match status" value="1"/>
</dbReference>
<dbReference type="GO" id="GO:0046872">
    <property type="term" value="F:metal ion binding"/>
    <property type="evidence" value="ECO:0007669"/>
    <property type="project" value="UniProtKB-KW"/>
</dbReference>
<evidence type="ECO:0000313" key="6">
    <source>
        <dbReference type="EMBL" id="QNO51208.1"/>
    </source>
</evidence>
<keyword evidence="1 5" id="KW-0479">Metal-binding</keyword>
<evidence type="ECO:0000256" key="2">
    <source>
        <dbReference type="ARBA" id="ARBA00022833"/>
    </source>
</evidence>
<sequence>MKLGVSTDFSAAHSLPRHPGKCKNLHGHTYKLDVVVEGDKKEDTECVADFSEVKALVEEVIELVDHKFLNEIISYPTSENIALFLKEQLEKKLNDSNLGVSLYSLRIWEGKDKWVMVES</sequence>
<dbReference type="AlphaFoldDB" id="A0A7G9YT74"/>
<comment type="cofactor">
    <cofactor evidence="5">
        <name>Zn(2+)</name>
        <dbReference type="ChEBI" id="CHEBI:29105"/>
    </cofactor>
    <text evidence="5">Binds 1 zinc ion per subunit.</text>
</comment>
<dbReference type="EC" id="4.1.2.59" evidence="6"/>
<organism evidence="6">
    <name type="scientific">Candidatus Methanophagaceae archaeon ANME-1 ERB6</name>
    <dbReference type="NCBI Taxonomy" id="2759912"/>
    <lineage>
        <taxon>Archaea</taxon>
        <taxon>Methanobacteriati</taxon>
        <taxon>Methanobacteriota</taxon>
        <taxon>Stenosarchaea group</taxon>
        <taxon>Methanomicrobia</taxon>
        <taxon>Candidatus Methanophagales</taxon>
        <taxon>Candidatus Methanophagaceae</taxon>
    </lineage>
</organism>
<accession>A0A7G9YT74</accession>
<keyword evidence="2 5" id="KW-0862">Zinc</keyword>
<dbReference type="InterPro" id="IPR007115">
    <property type="entry name" value="6-PTP_synth/QueD"/>
</dbReference>
<proteinExistence type="predicted"/>
<dbReference type="PANTHER" id="PTHR12589">
    <property type="entry name" value="PYRUVOYL TETRAHYDROBIOPTERIN SYNTHASE"/>
    <property type="match status" value="1"/>
</dbReference>
<feature type="active site" description="Charge relay system" evidence="4">
    <location>
        <position position="109"/>
    </location>
</feature>
<dbReference type="EMBL" id="MT631463">
    <property type="protein sequence ID" value="QNO51208.1"/>
    <property type="molecule type" value="Genomic_DNA"/>
</dbReference>
<dbReference type="GO" id="GO:0016829">
    <property type="term" value="F:lyase activity"/>
    <property type="evidence" value="ECO:0007669"/>
    <property type="project" value="UniProtKB-KW"/>
</dbReference>
<gene>
    <name evidence="6" type="ORF">BAILMKME_00002</name>
</gene>
<feature type="active site" description="Charge relay system" evidence="4">
    <location>
        <position position="66"/>
    </location>
</feature>
<evidence type="ECO:0000256" key="5">
    <source>
        <dbReference type="PIRSR" id="PIRSR006113-2"/>
    </source>
</evidence>
<evidence type="ECO:0000256" key="4">
    <source>
        <dbReference type="PIRSR" id="PIRSR006113-1"/>
    </source>
</evidence>
<feature type="binding site" evidence="5">
    <location>
        <position position="26"/>
    </location>
    <ligand>
        <name>Zn(2+)</name>
        <dbReference type="ChEBI" id="CHEBI:29105"/>
    </ligand>
</feature>
<reference evidence="6" key="1">
    <citation type="submission" date="2020-06" db="EMBL/GenBank/DDBJ databases">
        <title>Unique genomic features of the anaerobic methanotrophic archaea.</title>
        <authorList>
            <person name="Chadwick G.L."/>
            <person name="Skennerton C.T."/>
            <person name="Laso-Perez R."/>
            <person name="Leu A.O."/>
            <person name="Speth D.R."/>
            <person name="Yu H."/>
            <person name="Morgan-Lang C."/>
            <person name="Hatzenpichler R."/>
            <person name="Goudeau D."/>
            <person name="Malmstrom R."/>
            <person name="Brazelton W.J."/>
            <person name="Woyke T."/>
            <person name="Hallam S.J."/>
            <person name="Tyson G.W."/>
            <person name="Wegener G."/>
            <person name="Boetius A."/>
            <person name="Orphan V."/>
        </authorList>
    </citation>
    <scope>NUCLEOTIDE SEQUENCE</scope>
</reference>
<dbReference type="PANTHER" id="PTHR12589:SF7">
    <property type="entry name" value="6-PYRUVOYL TETRAHYDROBIOPTERIN SYNTHASE"/>
    <property type="match status" value="1"/>
</dbReference>
<evidence type="ECO:0000256" key="3">
    <source>
        <dbReference type="ARBA" id="ARBA00023239"/>
    </source>
</evidence>
<dbReference type="InterPro" id="IPR038418">
    <property type="entry name" value="6-PTP_synth/QueD_sf"/>
</dbReference>
<name>A0A7G9YT74_9EURY</name>
<feature type="binding site" evidence="5">
    <location>
        <position position="28"/>
    </location>
    <ligand>
        <name>Zn(2+)</name>
        <dbReference type="ChEBI" id="CHEBI:29105"/>
    </ligand>
</feature>
<protein>
    <submittedName>
        <fullName evidence="6">Dihydroneopterin monophosphate aldolase</fullName>
        <ecNumber evidence="6">4.1.2.59</ecNumber>
    </submittedName>
</protein>
<dbReference type="PIRSF" id="PIRSF006113">
    <property type="entry name" value="PTP_synth"/>
    <property type="match status" value="1"/>
</dbReference>
<keyword evidence="3 6" id="KW-0456">Lyase</keyword>
<feature type="binding site" evidence="5">
    <location>
        <position position="13"/>
    </location>
    <ligand>
        <name>Zn(2+)</name>
        <dbReference type="ChEBI" id="CHEBI:29105"/>
    </ligand>
</feature>
<evidence type="ECO:0000256" key="1">
    <source>
        <dbReference type="ARBA" id="ARBA00022723"/>
    </source>
</evidence>
<dbReference type="SUPFAM" id="SSF55620">
    <property type="entry name" value="Tetrahydrobiopterin biosynthesis enzymes-like"/>
    <property type="match status" value="1"/>
</dbReference>
<feature type="active site" description="Proton acceptor" evidence="4">
    <location>
        <position position="22"/>
    </location>
</feature>
<dbReference type="NCBIfam" id="TIGR03367">
    <property type="entry name" value="queuosine_QueD"/>
    <property type="match status" value="1"/>
</dbReference>